<dbReference type="GO" id="GO:0005615">
    <property type="term" value="C:extracellular space"/>
    <property type="evidence" value="ECO:0007669"/>
    <property type="project" value="TreeGrafter"/>
</dbReference>
<proteinExistence type="predicted"/>
<organism evidence="2 3">
    <name type="scientific">Drosophila rubida</name>
    <dbReference type="NCBI Taxonomy" id="30044"/>
    <lineage>
        <taxon>Eukaryota</taxon>
        <taxon>Metazoa</taxon>
        <taxon>Ecdysozoa</taxon>
        <taxon>Arthropoda</taxon>
        <taxon>Hexapoda</taxon>
        <taxon>Insecta</taxon>
        <taxon>Pterygota</taxon>
        <taxon>Neoptera</taxon>
        <taxon>Endopterygota</taxon>
        <taxon>Diptera</taxon>
        <taxon>Brachycera</taxon>
        <taxon>Muscomorpha</taxon>
        <taxon>Ephydroidea</taxon>
        <taxon>Drosophilidae</taxon>
        <taxon>Drosophila</taxon>
    </lineage>
</organism>
<dbReference type="Proteomes" id="UP001200034">
    <property type="component" value="Unassembled WGS sequence"/>
</dbReference>
<name>A0AAD4PM49_9MUSC</name>
<dbReference type="PANTHER" id="PTHR19143">
    <property type="entry name" value="FIBRINOGEN/TENASCIN/ANGIOPOEITIN"/>
    <property type="match status" value="1"/>
</dbReference>
<dbReference type="PROSITE" id="PS51406">
    <property type="entry name" value="FIBRINOGEN_C_2"/>
    <property type="match status" value="1"/>
</dbReference>
<evidence type="ECO:0000313" key="3">
    <source>
        <dbReference type="Proteomes" id="UP001200034"/>
    </source>
</evidence>
<dbReference type="InterPro" id="IPR050373">
    <property type="entry name" value="Fibrinogen_C-term_domain"/>
</dbReference>
<protein>
    <recommendedName>
        <fullName evidence="1">Fibrinogen C-terminal domain-containing protein</fullName>
    </recommendedName>
</protein>
<feature type="domain" description="Fibrinogen C-terminal" evidence="1">
    <location>
        <begin position="1"/>
        <end position="54"/>
    </location>
</feature>
<dbReference type="EMBL" id="JAJJHW010002585">
    <property type="protein sequence ID" value="KAH8372232.1"/>
    <property type="molecule type" value="Genomic_DNA"/>
</dbReference>
<gene>
    <name evidence="2" type="ORF">KR093_010676</name>
</gene>
<evidence type="ECO:0000259" key="1">
    <source>
        <dbReference type="PROSITE" id="PS51406"/>
    </source>
</evidence>
<accession>A0AAD4PM49</accession>
<dbReference type="InterPro" id="IPR002181">
    <property type="entry name" value="Fibrinogen_a/b/g_C_dom"/>
</dbReference>
<dbReference type="SUPFAM" id="SSF56496">
    <property type="entry name" value="Fibrinogen C-terminal domain-like"/>
    <property type="match status" value="1"/>
</dbReference>
<reference evidence="2" key="1">
    <citation type="journal article" date="2021" name="Mol. Ecol. Resour.">
        <title>Phylogenomic analyses of the genus Drosophila reveals genomic signals of climate adaptation.</title>
        <authorList>
            <person name="Li F."/>
            <person name="Rane R.V."/>
            <person name="Luria V."/>
            <person name="Xiong Z."/>
            <person name="Chen J."/>
            <person name="Li Z."/>
            <person name="Catullo R.A."/>
            <person name="Griffin P.C."/>
            <person name="Schiffer M."/>
            <person name="Pearce S."/>
            <person name="Lee S.F."/>
            <person name="McElroy K."/>
            <person name="Stocker A."/>
            <person name="Shirriffs J."/>
            <person name="Cockerell F."/>
            <person name="Coppin C."/>
            <person name="Sgro C.M."/>
            <person name="Karger A."/>
            <person name="Cain J.W."/>
            <person name="Weber J.A."/>
            <person name="Santpere G."/>
            <person name="Kirschner M.W."/>
            <person name="Hoffmann A.A."/>
            <person name="Oakeshott J.G."/>
            <person name="Zhang G."/>
        </authorList>
    </citation>
    <scope>NUCLEOTIDE SEQUENCE</scope>
    <source>
        <strain evidence="2">BGI-SZ-2011g</strain>
    </source>
</reference>
<dbReference type="Gene3D" id="4.10.530.10">
    <property type="entry name" value="Gamma-fibrinogen Carboxyl Terminal Fragment, domain 2"/>
    <property type="match status" value="1"/>
</dbReference>
<evidence type="ECO:0000313" key="2">
    <source>
        <dbReference type="EMBL" id="KAH8372232.1"/>
    </source>
</evidence>
<dbReference type="Pfam" id="PF00147">
    <property type="entry name" value="Fibrinogen_C"/>
    <property type="match status" value="1"/>
</dbReference>
<sequence>MLHLGRFFGNTEDAMRNEENMKFTTFDRDNDHAFEYNCASRYRSGWWFRDCYNG</sequence>
<keyword evidence="3" id="KW-1185">Reference proteome</keyword>
<dbReference type="AlphaFoldDB" id="A0AAD4PM49"/>
<dbReference type="InterPro" id="IPR036056">
    <property type="entry name" value="Fibrinogen-like_C"/>
</dbReference>
<comment type="caution">
    <text evidence="2">The sequence shown here is derived from an EMBL/GenBank/DDBJ whole genome shotgun (WGS) entry which is preliminary data.</text>
</comment>